<protein>
    <submittedName>
        <fullName evidence="1">Uncharacterized protein</fullName>
    </submittedName>
</protein>
<keyword evidence="2" id="KW-1185">Reference proteome</keyword>
<name>A0AC61DCA8_9FIRM</name>
<proteinExistence type="predicted"/>
<sequence length="541" mass="59635">MKNKLFALLGALLIVGVFAYVQLPVLKPDFTSLYMTVILFLGLFGCFCMDRSALWMLSKTSKVCFGLAGILFVYVLVIPPITSIPFLHANSYRNLIGEVTESNFSEDVSPVSVEDIRLVDEQTAIRLGDKKLGEIPALGSISKLGEFHIQKIKDDLYWVAPLVHRDIIKWVTNLSGTTGYIMVSATNPQDVQFVQELDGKPVKIVYQPDAYLHQDLARHMYTHGFANVGLTDFTLEINDEGRPYWVVTLYEHKVGYSGSDAIGVATVDAQTGEVASYTPENAPEWVDRIQPESFIGKQINDWGLYINGFLNSQIAEEGVLLATPGMSLVYGEDGSSYWYTGITSSGADESTIGFMLVNTRTKEAKLYKQPGATETATMRSAEGKVQEKGYNATFPVMYNILGTPTYVMSLKDNAGLIKMISFVSVEDYSLVGIGETKQAALRSYKEALKAKGNDISIAGQGSSTQTVEGLITRINQDVQSGNTYYYFMVDKLPHIIFNGSSSLSNELPVSQVGDPIKISYDSYDDITIDLISFDNLNIIAD</sequence>
<reference evidence="1" key="1">
    <citation type="submission" date="2017-10" db="EMBL/GenBank/DDBJ databases">
        <title>Genome sequence of cellulolytic Lachnospiraceae bacterium XHS1971 isolated from hotspring sediment.</title>
        <authorList>
            <person name="Vasudevan G."/>
            <person name="Joshi A.J."/>
            <person name="Hivarkar S."/>
            <person name="Lanjekar V.B."/>
            <person name="Dhakephalkar P.K."/>
            <person name="Dagar S."/>
        </authorList>
    </citation>
    <scope>NUCLEOTIDE SEQUENCE</scope>
    <source>
        <strain evidence="1">XHS1971</strain>
    </source>
</reference>
<evidence type="ECO:0000313" key="2">
    <source>
        <dbReference type="Proteomes" id="UP000224460"/>
    </source>
</evidence>
<dbReference type="EMBL" id="PEDL01000006">
    <property type="protein sequence ID" value="PHV70939.1"/>
    <property type="molecule type" value="Genomic_DNA"/>
</dbReference>
<dbReference type="Proteomes" id="UP000224460">
    <property type="component" value="Unassembled WGS sequence"/>
</dbReference>
<evidence type="ECO:0000313" key="1">
    <source>
        <dbReference type="EMBL" id="PHV70939.1"/>
    </source>
</evidence>
<comment type="caution">
    <text evidence="1">The sequence shown here is derived from an EMBL/GenBank/DDBJ whole genome shotgun (WGS) entry which is preliminary data.</text>
</comment>
<gene>
    <name evidence="1" type="ORF">CS063_07925</name>
</gene>
<organism evidence="1 2">
    <name type="scientific">Sporanaerobium hydrogeniformans</name>
    <dbReference type="NCBI Taxonomy" id="3072179"/>
    <lineage>
        <taxon>Bacteria</taxon>
        <taxon>Bacillati</taxon>
        <taxon>Bacillota</taxon>
        <taxon>Clostridia</taxon>
        <taxon>Lachnospirales</taxon>
        <taxon>Lachnospiraceae</taxon>
        <taxon>Sporanaerobium</taxon>
    </lineage>
</organism>
<accession>A0AC61DCA8</accession>